<comment type="caution">
    <text evidence="1">The sequence shown here is derived from an EMBL/GenBank/DDBJ whole genome shotgun (WGS) entry which is preliminary data.</text>
</comment>
<reference evidence="2" key="1">
    <citation type="journal article" date="2022" name="Mol. Ecol. Resour.">
        <title>The genomes of chicory, endive, great burdock and yacon provide insights into Asteraceae palaeo-polyploidization history and plant inulin production.</title>
        <authorList>
            <person name="Fan W."/>
            <person name="Wang S."/>
            <person name="Wang H."/>
            <person name="Wang A."/>
            <person name="Jiang F."/>
            <person name="Liu H."/>
            <person name="Zhao H."/>
            <person name="Xu D."/>
            <person name="Zhang Y."/>
        </authorList>
    </citation>
    <scope>NUCLEOTIDE SEQUENCE [LARGE SCALE GENOMIC DNA]</scope>
    <source>
        <strain evidence="2">cv. Yunnan</strain>
    </source>
</reference>
<evidence type="ECO:0000313" key="1">
    <source>
        <dbReference type="EMBL" id="KAI3809519.1"/>
    </source>
</evidence>
<dbReference type="EMBL" id="CM042025">
    <property type="protein sequence ID" value="KAI3809519.1"/>
    <property type="molecule type" value="Genomic_DNA"/>
</dbReference>
<dbReference type="Proteomes" id="UP001056120">
    <property type="component" value="Linkage Group LG08"/>
</dbReference>
<proteinExistence type="predicted"/>
<sequence length="68" mass="7258">MGCRLLLFTVVSFNEFVLFIVIPVCLFNSTYLLRLKLKKRGVFGGVNAVRGEKVAIAVAAGGTVAVVA</sequence>
<name>A0ACB9INE8_9ASTR</name>
<evidence type="ECO:0000313" key="2">
    <source>
        <dbReference type="Proteomes" id="UP001056120"/>
    </source>
</evidence>
<reference evidence="1 2" key="2">
    <citation type="journal article" date="2022" name="Mol. Ecol. Resour.">
        <title>The genomes of chicory, endive, great burdock and yacon provide insights into Asteraceae paleo-polyploidization history and plant inulin production.</title>
        <authorList>
            <person name="Fan W."/>
            <person name="Wang S."/>
            <person name="Wang H."/>
            <person name="Wang A."/>
            <person name="Jiang F."/>
            <person name="Liu H."/>
            <person name="Zhao H."/>
            <person name="Xu D."/>
            <person name="Zhang Y."/>
        </authorList>
    </citation>
    <scope>NUCLEOTIDE SEQUENCE [LARGE SCALE GENOMIC DNA]</scope>
    <source>
        <strain evidence="2">cv. Yunnan</strain>
        <tissue evidence="1">Leaves</tissue>
    </source>
</reference>
<organism evidence="1 2">
    <name type="scientific">Smallanthus sonchifolius</name>
    <dbReference type="NCBI Taxonomy" id="185202"/>
    <lineage>
        <taxon>Eukaryota</taxon>
        <taxon>Viridiplantae</taxon>
        <taxon>Streptophyta</taxon>
        <taxon>Embryophyta</taxon>
        <taxon>Tracheophyta</taxon>
        <taxon>Spermatophyta</taxon>
        <taxon>Magnoliopsida</taxon>
        <taxon>eudicotyledons</taxon>
        <taxon>Gunneridae</taxon>
        <taxon>Pentapetalae</taxon>
        <taxon>asterids</taxon>
        <taxon>campanulids</taxon>
        <taxon>Asterales</taxon>
        <taxon>Asteraceae</taxon>
        <taxon>Asteroideae</taxon>
        <taxon>Heliantheae alliance</taxon>
        <taxon>Millerieae</taxon>
        <taxon>Smallanthus</taxon>
    </lineage>
</organism>
<keyword evidence="2" id="KW-1185">Reference proteome</keyword>
<accession>A0ACB9INE8</accession>
<gene>
    <name evidence="1" type="ORF">L1987_25496</name>
</gene>
<protein>
    <submittedName>
        <fullName evidence="1">Uncharacterized protein</fullName>
    </submittedName>
</protein>